<dbReference type="Proteomes" id="UP000269154">
    <property type="component" value="Unassembled WGS sequence"/>
</dbReference>
<name>A0A3N6RBH0_9CYAN</name>
<dbReference type="AlphaFoldDB" id="A0A3N6RBH0"/>
<dbReference type="EMBL" id="RCBY01000139">
    <property type="protein sequence ID" value="RQH33780.1"/>
    <property type="molecule type" value="Genomic_DNA"/>
</dbReference>
<evidence type="ECO:0000256" key="2">
    <source>
        <dbReference type="SAM" id="MobiDB-lite"/>
    </source>
</evidence>
<evidence type="ECO:0000256" key="1">
    <source>
        <dbReference type="SAM" id="Coils"/>
    </source>
</evidence>
<gene>
    <name evidence="4" type="ORF">D5R40_21155</name>
</gene>
<proteinExistence type="predicted"/>
<evidence type="ECO:0000313" key="4">
    <source>
        <dbReference type="EMBL" id="RQH33780.1"/>
    </source>
</evidence>
<reference evidence="4 5" key="1">
    <citation type="journal article" date="2018" name="ACS Chem. Biol.">
        <title>Ketoreductase domain dysfunction expands chemodiversity: malyngamide biosynthesis in the cyanobacterium Okeania hirsuta.</title>
        <authorList>
            <person name="Moss N.A."/>
            <person name="Leao T."/>
            <person name="Rankin M."/>
            <person name="McCullough T.M."/>
            <person name="Qu P."/>
            <person name="Korobeynikov A."/>
            <person name="Smith J.L."/>
            <person name="Gerwick L."/>
            <person name="Gerwick W.H."/>
        </authorList>
    </citation>
    <scope>NUCLEOTIDE SEQUENCE [LARGE SCALE GENOMIC DNA]</scope>
    <source>
        <strain evidence="4 5">PAB10Feb10-1</strain>
    </source>
</reference>
<evidence type="ECO:0000256" key="3">
    <source>
        <dbReference type="SAM" id="Phobius"/>
    </source>
</evidence>
<keyword evidence="5" id="KW-1185">Reference proteome</keyword>
<comment type="caution">
    <text evidence="4">The sequence shown here is derived from an EMBL/GenBank/DDBJ whole genome shotgun (WGS) entry which is preliminary data.</text>
</comment>
<keyword evidence="3" id="KW-0472">Membrane</keyword>
<keyword evidence="3" id="KW-0812">Transmembrane</keyword>
<sequence>MGWIVFGKSSPDYRTEAPKASPSPSITFSPSPKVYPSPSPLVTVSPQPLPPPPISVPSVPDFKDYQLEQQIKNQSEQQRSAYEQLKTQLQQQLLDMRQLKTQLEQQWAETQQLRLQQDQLKLQNDRLLIQVQEQERLISGLSLQQGIDNYSRRASGSSANYLEKGILWFIGGIVLAILLLGGGIILVGMIILLAQPQRRSSYNGKSTAHDINVPWQYTIYEEEETKFLPPYIDRKRKQK</sequence>
<feature type="compositionally biased region" description="Low complexity" evidence="2">
    <location>
        <begin position="22"/>
        <end position="32"/>
    </location>
</feature>
<protein>
    <submittedName>
        <fullName evidence="4">Uncharacterized protein</fullName>
    </submittedName>
</protein>
<evidence type="ECO:0000313" key="5">
    <source>
        <dbReference type="Proteomes" id="UP000269154"/>
    </source>
</evidence>
<accession>A0A3N6RBH0</accession>
<feature type="region of interest" description="Disordered" evidence="2">
    <location>
        <begin position="1"/>
        <end position="55"/>
    </location>
</feature>
<keyword evidence="3" id="KW-1133">Transmembrane helix</keyword>
<keyword evidence="1" id="KW-0175">Coiled coil</keyword>
<organism evidence="4 5">
    <name type="scientific">Okeania hirsuta</name>
    <dbReference type="NCBI Taxonomy" id="1458930"/>
    <lineage>
        <taxon>Bacteria</taxon>
        <taxon>Bacillati</taxon>
        <taxon>Cyanobacteriota</taxon>
        <taxon>Cyanophyceae</taxon>
        <taxon>Oscillatoriophycideae</taxon>
        <taxon>Oscillatoriales</taxon>
        <taxon>Microcoleaceae</taxon>
        <taxon>Okeania</taxon>
    </lineage>
</organism>
<feature type="coiled-coil region" evidence="1">
    <location>
        <begin position="68"/>
        <end position="137"/>
    </location>
</feature>
<feature type="transmembrane region" description="Helical" evidence="3">
    <location>
        <begin position="166"/>
        <end position="194"/>
    </location>
</feature>